<name>X8CMB6_MYCXE</name>
<dbReference type="EMBL" id="JAOB01000030">
    <property type="protein sequence ID" value="EUA56380.1"/>
    <property type="molecule type" value="Genomic_DNA"/>
</dbReference>
<comment type="caution">
    <text evidence="2">The sequence shown here is derived from an EMBL/GenBank/DDBJ whole genome shotgun (WGS) entry which is preliminary data.</text>
</comment>
<accession>X8CMB6</accession>
<proteinExistence type="predicted"/>
<organism evidence="2">
    <name type="scientific">Mycobacterium xenopi 4042</name>
    <dbReference type="NCBI Taxonomy" id="1299334"/>
    <lineage>
        <taxon>Bacteria</taxon>
        <taxon>Bacillati</taxon>
        <taxon>Actinomycetota</taxon>
        <taxon>Actinomycetes</taxon>
        <taxon>Mycobacteriales</taxon>
        <taxon>Mycobacteriaceae</taxon>
        <taxon>Mycobacterium</taxon>
    </lineage>
</organism>
<reference evidence="2" key="1">
    <citation type="submission" date="2014-01" db="EMBL/GenBank/DDBJ databases">
        <authorList>
            <person name="Brown-Elliot B."/>
            <person name="Wallace R."/>
            <person name="Lenaerts A."/>
            <person name="Ordway D."/>
            <person name="DeGroote M.A."/>
            <person name="Parker T."/>
            <person name="Sizemore C."/>
            <person name="Tallon L.J."/>
            <person name="Sadzewicz L.K."/>
            <person name="Sengamalay N."/>
            <person name="Fraser C.M."/>
            <person name="Hine E."/>
            <person name="Shefchek K.A."/>
            <person name="Das S.P."/>
            <person name="Tettelin H."/>
        </authorList>
    </citation>
    <scope>NUCLEOTIDE SEQUENCE [LARGE SCALE GENOMIC DNA]</scope>
    <source>
        <strain evidence="2">4042</strain>
    </source>
</reference>
<protein>
    <submittedName>
        <fullName evidence="2">Uncharacterized protein</fullName>
    </submittedName>
</protein>
<feature type="compositionally biased region" description="Polar residues" evidence="1">
    <location>
        <begin position="1"/>
        <end position="16"/>
    </location>
</feature>
<feature type="region of interest" description="Disordered" evidence="1">
    <location>
        <begin position="1"/>
        <end position="20"/>
    </location>
</feature>
<dbReference type="AlphaFoldDB" id="X8CMB6"/>
<gene>
    <name evidence="2" type="ORF">I553_2712</name>
</gene>
<dbReference type="PATRIC" id="fig|1299334.3.peg.3042"/>
<evidence type="ECO:0000256" key="1">
    <source>
        <dbReference type="SAM" id="MobiDB-lite"/>
    </source>
</evidence>
<sequence>MLSPSSRVPRTLSGIQAASMASPRQLRSPIYDAKALRQALIGAHRPEVRRPAACRSYVQHAGVN</sequence>
<evidence type="ECO:0000313" key="2">
    <source>
        <dbReference type="EMBL" id="EUA56380.1"/>
    </source>
</evidence>